<feature type="region of interest" description="Disordered" evidence="1">
    <location>
        <begin position="33"/>
        <end position="72"/>
    </location>
</feature>
<evidence type="ECO:0000256" key="1">
    <source>
        <dbReference type="SAM" id="MobiDB-lite"/>
    </source>
</evidence>
<reference evidence="2" key="1">
    <citation type="submission" date="2021-02" db="EMBL/GenBank/DDBJ databases">
        <authorList>
            <person name="Nowell W R."/>
        </authorList>
    </citation>
    <scope>NUCLEOTIDE SEQUENCE</scope>
</reference>
<feature type="region of interest" description="Disordered" evidence="1">
    <location>
        <begin position="1"/>
        <end position="20"/>
    </location>
</feature>
<gene>
    <name evidence="2" type="ORF">GPM918_LOCUS23824</name>
    <name evidence="3" type="ORF">SRO942_LOCUS23826</name>
</gene>
<evidence type="ECO:0000313" key="2">
    <source>
        <dbReference type="EMBL" id="CAF1203096.1"/>
    </source>
</evidence>
<dbReference type="Proteomes" id="UP000663829">
    <property type="component" value="Unassembled WGS sequence"/>
</dbReference>
<dbReference type="EMBL" id="CAJNOQ010008652">
    <property type="protein sequence ID" value="CAF1203096.1"/>
    <property type="molecule type" value="Genomic_DNA"/>
</dbReference>
<dbReference type="Proteomes" id="UP000681722">
    <property type="component" value="Unassembled WGS sequence"/>
</dbReference>
<organism evidence="2 4">
    <name type="scientific">Didymodactylos carnosus</name>
    <dbReference type="NCBI Taxonomy" id="1234261"/>
    <lineage>
        <taxon>Eukaryota</taxon>
        <taxon>Metazoa</taxon>
        <taxon>Spiralia</taxon>
        <taxon>Gnathifera</taxon>
        <taxon>Rotifera</taxon>
        <taxon>Eurotatoria</taxon>
        <taxon>Bdelloidea</taxon>
        <taxon>Philodinida</taxon>
        <taxon>Philodinidae</taxon>
        <taxon>Didymodactylos</taxon>
    </lineage>
</organism>
<sequence length="196" mass="21973">MWGEFLFDKPDGQAGSDDRKQITVQKATATALQNTENTPIDLGELPVGDRVSSGSKDVPDLTIVPPGENQPRNSIAIQKRPSYLILADSHLKHLPERLRQPNYDVDFKIVRGAEWINQYAPKLSIQSIISLREIIEAVSSSVGIEFVIGTSTLRHTPFHEAIEQAKYIITVLHSYHPQLLSSQYLHNPLLPLFSRI</sequence>
<dbReference type="OrthoDB" id="10069132at2759"/>
<evidence type="ECO:0000313" key="3">
    <source>
        <dbReference type="EMBL" id="CAF3967523.1"/>
    </source>
</evidence>
<dbReference type="EMBL" id="CAJOBC010008654">
    <property type="protein sequence ID" value="CAF3967523.1"/>
    <property type="molecule type" value="Genomic_DNA"/>
</dbReference>
<name>A0A814WBT7_9BILA</name>
<accession>A0A814WBT7</accession>
<evidence type="ECO:0000313" key="4">
    <source>
        <dbReference type="Proteomes" id="UP000663829"/>
    </source>
</evidence>
<keyword evidence="4" id="KW-1185">Reference proteome</keyword>
<dbReference type="AlphaFoldDB" id="A0A814WBT7"/>
<comment type="caution">
    <text evidence="2">The sequence shown here is derived from an EMBL/GenBank/DDBJ whole genome shotgun (WGS) entry which is preliminary data.</text>
</comment>
<protein>
    <submittedName>
        <fullName evidence="2">Uncharacterized protein</fullName>
    </submittedName>
</protein>
<proteinExistence type="predicted"/>